<dbReference type="GO" id="GO:0065002">
    <property type="term" value="P:intracellular protein transmembrane transport"/>
    <property type="evidence" value="ECO:0007669"/>
    <property type="project" value="UniProtKB-UniRule"/>
</dbReference>
<evidence type="ECO:0000259" key="11">
    <source>
        <dbReference type="PROSITE" id="PS50156"/>
    </source>
</evidence>
<feature type="transmembrane region" description="Helical" evidence="10">
    <location>
        <begin position="157"/>
        <end position="183"/>
    </location>
</feature>
<dbReference type="GO" id="GO:0015450">
    <property type="term" value="F:protein-transporting ATPase activity"/>
    <property type="evidence" value="ECO:0007669"/>
    <property type="project" value="InterPro"/>
</dbReference>
<comment type="function">
    <text evidence="10">Part of the Sec protein translocase complex. Interacts with the SecYEG preprotein conducting channel. SecDF uses the proton motive force (PMF) to complete protein translocation after the ATP-dependent function of SecA.</text>
</comment>
<dbReference type="InterPro" id="IPR022645">
    <property type="entry name" value="SecD/SecF_bac"/>
</dbReference>
<sequence length="300" mass="32800">MFLIHYRHITYIISGTLVLLSLIAVGIWGLKLGVDFTGGSLLEIEFASSRPETSEIGRVMDADGVAYTSIQPTGERGVLIRTESLSESAHQFLLASLRGKLSGGGITEKQFTSIGPIIGKELARKSVYAIGLVIFLIVLYIAWAFRKVSEPVASWKYGIATVIALVHDVAIPIGFFAVLGHFAGIEVDTLFVTALLTILGFSVHDTIVVFDRIRENLTRAKGRKDFEIIVGESISQTMTRSINTSMTVLLVLLAIFIFGGASIKYFSLALLIGIFFGTYSSICLASPVLVTWQKFREKNK</sequence>
<keyword evidence="3 10" id="KW-1003">Cell membrane</keyword>
<dbReference type="HAMAP" id="MF_01464_B">
    <property type="entry name" value="SecF_B"/>
    <property type="match status" value="1"/>
</dbReference>
<name>A0A1G2LLC7_9BACT</name>
<evidence type="ECO:0000313" key="12">
    <source>
        <dbReference type="EMBL" id="OHA11659.1"/>
    </source>
</evidence>
<dbReference type="AlphaFoldDB" id="A0A1G2LLC7"/>
<proteinExistence type="inferred from homology"/>
<evidence type="ECO:0000256" key="9">
    <source>
        <dbReference type="ARBA" id="ARBA00023136"/>
    </source>
</evidence>
<dbReference type="Pfam" id="PF07549">
    <property type="entry name" value="Sec_GG"/>
    <property type="match status" value="1"/>
</dbReference>
<evidence type="ECO:0000256" key="7">
    <source>
        <dbReference type="ARBA" id="ARBA00022989"/>
    </source>
</evidence>
<dbReference type="InterPro" id="IPR022813">
    <property type="entry name" value="SecD/SecF_arch_bac"/>
</dbReference>
<dbReference type="Pfam" id="PF02355">
    <property type="entry name" value="SecD_SecF_C"/>
    <property type="match status" value="1"/>
</dbReference>
<dbReference type="Proteomes" id="UP000179052">
    <property type="component" value="Unassembled WGS sequence"/>
</dbReference>
<dbReference type="InterPro" id="IPR005665">
    <property type="entry name" value="SecF_bac"/>
</dbReference>
<evidence type="ECO:0000256" key="4">
    <source>
        <dbReference type="ARBA" id="ARBA00022519"/>
    </source>
</evidence>
<dbReference type="GO" id="GO:0043952">
    <property type="term" value="P:protein transport by the Sec complex"/>
    <property type="evidence" value="ECO:0007669"/>
    <property type="project" value="UniProtKB-UniRule"/>
</dbReference>
<keyword evidence="4" id="KW-0997">Cell inner membrane</keyword>
<dbReference type="PRINTS" id="PR01755">
    <property type="entry name" value="SECFTRNLCASE"/>
</dbReference>
<gene>
    <name evidence="10" type="primary">secF</name>
    <name evidence="12" type="ORF">A3H71_02710</name>
</gene>
<evidence type="ECO:0000256" key="2">
    <source>
        <dbReference type="ARBA" id="ARBA00022448"/>
    </source>
</evidence>
<dbReference type="STRING" id="1802283.A3H71_02710"/>
<feature type="transmembrane region" description="Helical" evidence="10">
    <location>
        <begin position="126"/>
        <end position="145"/>
    </location>
</feature>
<keyword evidence="6 10" id="KW-0653">Protein transport</keyword>
<keyword evidence="2 10" id="KW-0813">Transport</keyword>
<evidence type="ECO:0000256" key="10">
    <source>
        <dbReference type="HAMAP-Rule" id="MF_01464"/>
    </source>
</evidence>
<dbReference type="GO" id="GO:0006605">
    <property type="term" value="P:protein targeting"/>
    <property type="evidence" value="ECO:0007669"/>
    <property type="project" value="UniProtKB-UniRule"/>
</dbReference>
<protein>
    <recommendedName>
        <fullName evidence="10">Protein-export membrane protein SecF</fullName>
    </recommendedName>
</protein>
<comment type="similarity">
    <text evidence="10">Belongs to the SecD/SecF family. SecF subfamily.</text>
</comment>
<dbReference type="Gene3D" id="1.20.1640.10">
    <property type="entry name" value="Multidrug efflux transporter AcrB transmembrane domain"/>
    <property type="match status" value="1"/>
</dbReference>
<dbReference type="EMBL" id="MHQV01000004">
    <property type="protein sequence ID" value="OHA11659.1"/>
    <property type="molecule type" value="Genomic_DNA"/>
</dbReference>
<dbReference type="InterPro" id="IPR000731">
    <property type="entry name" value="SSD"/>
</dbReference>
<feature type="transmembrane region" description="Helical" evidence="10">
    <location>
        <begin position="269"/>
        <end position="292"/>
    </location>
</feature>
<comment type="subunit">
    <text evidence="10">Forms a complex with SecD. Part of the essential Sec protein translocation apparatus which comprises SecA, SecYEG and auxiliary proteins SecDF. Other proteins may also be involved.</text>
</comment>
<evidence type="ECO:0000256" key="5">
    <source>
        <dbReference type="ARBA" id="ARBA00022692"/>
    </source>
</evidence>
<dbReference type="PROSITE" id="PS50156">
    <property type="entry name" value="SSD"/>
    <property type="match status" value="1"/>
</dbReference>
<dbReference type="GO" id="GO:0005886">
    <property type="term" value="C:plasma membrane"/>
    <property type="evidence" value="ECO:0007669"/>
    <property type="project" value="UniProtKB-SubCell"/>
</dbReference>
<evidence type="ECO:0000256" key="6">
    <source>
        <dbReference type="ARBA" id="ARBA00022927"/>
    </source>
</evidence>
<feature type="transmembrane region" description="Helical" evidence="10">
    <location>
        <begin position="9"/>
        <end position="30"/>
    </location>
</feature>
<dbReference type="InterPro" id="IPR048634">
    <property type="entry name" value="SecD_SecF_C"/>
</dbReference>
<evidence type="ECO:0000256" key="1">
    <source>
        <dbReference type="ARBA" id="ARBA00004651"/>
    </source>
</evidence>
<organism evidence="12 13">
    <name type="scientific">Candidatus Sungbacteria bacterium RIFCSPLOWO2_02_FULL_48_13b</name>
    <dbReference type="NCBI Taxonomy" id="1802283"/>
    <lineage>
        <taxon>Bacteria</taxon>
        <taxon>Candidatus Sungiibacteriota</taxon>
    </lineage>
</organism>
<dbReference type="NCBIfam" id="TIGR00966">
    <property type="entry name" value="transloc_SecF"/>
    <property type="match status" value="1"/>
</dbReference>
<dbReference type="PANTHER" id="PTHR30081:SF8">
    <property type="entry name" value="PROTEIN TRANSLOCASE SUBUNIT SECF"/>
    <property type="match status" value="1"/>
</dbReference>
<keyword evidence="8 10" id="KW-0811">Translocation</keyword>
<evidence type="ECO:0000313" key="13">
    <source>
        <dbReference type="Proteomes" id="UP000179052"/>
    </source>
</evidence>
<feature type="domain" description="SSD" evidence="11">
    <location>
        <begin position="126"/>
        <end position="291"/>
    </location>
</feature>
<dbReference type="PANTHER" id="PTHR30081">
    <property type="entry name" value="PROTEIN-EXPORT MEMBRANE PROTEIN SEC"/>
    <property type="match status" value="1"/>
</dbReference>
<keyword evidence="9 10" id="KW-0472">Membrane</keyword>
<feature type="transmembrane region" description="Helical" evidence="10">
    <location>
        <begin position="189"/>
        <end position="210"/>
    </location>
</feature>
<dbReference type="SUPFAM" id="SSF82866">
    <property type="entry name" value="Multidrug efflux transporter AcrB transmembrane domain"/>
    <property type="match status" value="1"/>
</dbReference>
<comment type="subcellular location">
    <subcellularLocation>
        <location evidence="1 10">Cell membrane</location>
        <topology evidence="1 10">Multi-pass membrane protein</topology>
    </subcellularLocation>
</comment>
<accession>A0A1G2LLC7</accession>
<keyword evidence="7 10" id="KW-1133">Transmembrane helix</keyword>
<keyword evidence="5 10" id="KW-0812">Transmembrane</keyword>
<comment type="caution">
    <text evidence="12">The sequence shown here is derived from an EMBL/GenBank/DDBJ whole genome shotgun (WGS) entry which is preliminary data.</text>
</comment>
<evidence type="ECO:0000256" key="8">
    <source>
        <dbReference type="ARBA" id="ARBA00023010"/>
    </source>
</evidence>
<dbReference type="InterPro" id="IPR022646">
    <property type="entry name" value="SecD/SecF_CS"/>
</dbReference>
<reference evidence="12 13" key="1">
    <citation type="journal article" date="2016" name="Nat. Commun.">
        <title>Thousands of microbial genomes shed light on interconnected biogeochemical processes in an aquifer system.</title>
        <authorList>
            <person name="Anantharaman K."/>
            <person name="Brown C.T."/>
            <person name="Hug L.A."/>
            <person name="Sharon I."/>
            <person name="Castelle C.J."/>
            <person name="Probst A.J."/>
            <person name="Thomas B.C."/>
            <person name="Singh A."/>
            <person name="Wilkins M.J."/>
            <person name="Karaoz U."/>
            <person name="Brodie E.L."/>
            <person name="Williams K.H."/>
            <person name="Hubbard S.S."/>
            <person name="Banfield J.F."/>
        </authorList>
    </citation>
    <scope>NUCLEOTIDE SEQUENCE [LARGE SCALE GENOMIC DNA]</scope>
</reference>
<evidence type="ECO:0000256" key="3">
    <source>
        <dbReference type="ARBA" id="ARBA00022475"/>
    </source>
</evidence>
<feature type="transmembrane region" description="Helical" evidence="10">
    <location>
        <begin position="242"/>
        <end position="263"/>
    </location>
</feature>